<sequence>MEAEELFQRGTELLLAKDMDAFTDLFAPDCTVEFPFAEVTPARLTGREEVRAYLADYPERMDITGFPSVLVHRTTDPSTLVVELTAHGRTVATGEAYEMRYAWVLVVRDGLVAELRDYWSPVRAARASGTVRQLAEALTAEARA</sequence>
<dbReference type="Proteomes" id="UP000587002">
    <property type="component" value="Unassembled WGS sequence"/>
</dbReference>
<accession>A0A853ADW5</accession>
<dbReference type="RefSeq" id="WP_343049941.1">
    <property type="nucleotide sequence ID" value="NZ_BAABFH010000001.1"/>
</dbReference>
<evidence type="ECO:0000313" key="3">
    <source>
        <dbReference type="Proteomes" id="UP000587002"/>
    </source>
</evidence>
<dbReference type="SUPFAM" id="SSF54427">
    <property type="entry name" value="NTF2-like"/>
    <property type="match status" value="1"/>
</dbReference>
<dbReference type="CDD" id="cd00531">
    <property type="entry name" value="NTF2_like"/>
    <property type="match status" value="1"/>
</dbReference>
<proteinExistence type="predicted"/>
<gene>
    <name evidence="2" type="ORF">HNR68_000955</name>
</gene>
<comment type="caution">
    <text evidence="2">The sequence shown here is derived from an EMBL/GenBank/DDBJ whole genome shotgun (WGS) entry which is preliminary data.</text>
</comment>
<organism evidence="2 3">
    <name type="scientific">Saccharopolyspora hordei</name>
    <dbReference type="NCBI Taxonomy" id="1838"/>
    <lineage>
        <taxon>Bacteria</taxon>
        <taxon>Bacillati</taxon>
        <taxon>Actinomycetota</taxon>
        <taxon>Actinomycetes</taxon>
        <taxon>Pseudonocardiales</taxon>
        <taxon>Pseudonocardiaceae</taxon>
        <taxon>Saccharopolyspora</taxon>
    </lineage>
</organism>
<dbReference type="InterPro" id="IPR037401">
    <property type="entry name" value="SnoaL-like"/>
</dbReference>
<feature type="domain" description="SnoaL-like" evidence="1">
    <location>
        <begin position="12"/>
        <end position="114"/>
    </location>
</feature>
<dbReference type="AlphaFoldDB" id="A0A853ADW5"/>
<name>A0A853ADW5_9PSEU</name>
<reference evidence="2 3" key="1">
    <citation type="submission" date="2020-07" db="EMBL/GenBank/DDBJ databases">
        <title>Sequencing the genomes of 1000 actinobacteria strains.</title>
        <authorList>
            <person name="Klenk H.-P."/>
        </authorList>
    </citation>
    <scope>NUCLEOTIDE SEQUENCE [LARGE SCALE GENOMIC DNA]</scope>
    <source>
        <strain evidence="2 3">DSM 44065</strain>
    </source>
</reference>
<dbReference type="Pfam" id="PF12680">
    <property type="entry name" value="SnoaL_2"/>
    <property type="match status" value="1"/>
</dbReference>
<protein>
    <recommendedName>
        <fullName evidence="1">SnoaL-like domain-containing protein</fullName>
    </recommendedName>
</protein>
<dbReference type="EMBL" id="JACCFJ010000001">
    <property type="protein sequence ID" value="NYI82325.1"/>
    <property type="molecule type" value="Genomic_DNA"/>
</dbReference>
<evidence type="ECO:0000259" key="1">
    <source>
        <dbReference type="Pfam" id="PF12680"/>
    </source>
</evidence>
<dbReference type="InterPro" id="IPR032710">
    <property type="entry name" value="NTF2-like_dom_sf"/>
</dbReference>
<keyword evidence="3" id="KW-1185">Reference proteome</keyword>
<dbReference type="Gene3D" id="3.10.450.50">
    <property type="match status" value="1"/>
</dbReference>
<evidence type="ECO:0000313" key="2">
    <source>
        <dbReference type="EMBL" id="NYI82325.1"/>
    </source>
</evidence>